<comment type="similarity">
    <text evidence="3 7">Belongs to the peptidase S26 family.</text>
</comment>
<evidence type="ECO:0000256" key="4">
    <source>
        <dbReference type="ARBA" id="ARBA00013208"/>
    </source>
</evidence>
<dbReference type="PANTHER" id="PTHR43390:SF1">
    <property type="entry name" value="CHLOROPLAST PROCESSING PEPTIDASE"/>
    <property type="match status" value="1"/>
</dbReference>
<dbReference type="PANTHER" id="PTHR43390">
    <property type="entry name" value="SIGNAL PEPTIDASE I"/>
    <property type="match status" value="1"/>
</dbReference>
<dbReference type="Pfam" id="PF10502">
    <property type="entry name" value="Peptidase_S26"/>
    <property type="match status" value="1"/>
</dbReference>
<evidence type="ECO:0000256" key="6">
    <source>
        <dbReference type="PIRSR" id="PIRSR600223-1"/>
    </source>
</evidence>
<dbReference type="GO" id="GO:0004252">
    <property type="term" value="F:serine-type endopeptidase activity"/>
    <property type="evidence" value="ECO:0007669"/>
    <property type="project" value="InterPro"/>
</dbReference>
<dbReference type="InterPro" id="IPR019758">
    <property type="entry name" value="Pept_S26A_signal_pept_1_CS"/>
</dbReference>
<dbReference type="InterPro" id="IPR036286">
    <property type="entry name" value="LexA/Signal_pep-like_sf"/>
</dbReference>
<evidence type="ECO:0000256" key="7">
    <source>
        <dbReference type="RuleBase" id="RU362042"/>
    </source>
</evidence>
<keyword evidence="5 7" id="KW-0378">Hydrolase</keyword>
<dbReference type="Proteomes" id="UP000482209">
    <property type="component" value="Unassembled WGS sequence"/>
</dbReference>
<evidence type="ECO:0000256" key="3">
    <source>
        <dbReference type="ARBA" id="ARBA00009370"/>
    </source>
</evidence>
<evidence type="ECO:0000256" key="1">
    <source>
        <dbReference type="ARBA" id="ARBA00000677"/>
    </source>
</evidence>
<proteinExistence type="inferred from homology"/>
<dbReference type="SUPFAM" id="SSF51306">
    <property type="entry name" value="LexA/Signal peptidase"/>
    <property type="match status" value="1"/>
</dbReference>
<evidence type="ECO:0000313" key="10">
    <source>
        <dbReference type="Proteomes" id="UP000482209"/>
    </source>
</evidence>
<dbReference type="NCBIfam" id="TIGR02227">
    <property type="entry name" value="sigpep_I_bact"/>
    <property type="match status" value="1"/>
</dbReference>
<dbReference type="EMBL" id="VUMT01000012">
    <property type="protein sequence ID" value="MSS63995.1"/>
    <property type="molecule type" value="Genomic_DNA"/>
</dbReference>
<evidence type="ECO:0000256" key="5">
    <source>
        <dbReference type="ARBA" id="ARBA00022801"/>
    </source>
</evidence>
<reference evidence="9 10" key="1">
    <citation type="submission" date="2019-08" db="EMBL/GenBank/DDBJ databases">
        <title>In-depth cultivation of the pig gut microbiome towards novel bacterial diversity and tailored functional studies.</title>
        <authorList>
            <person name="Wylensek D."/>
            <person name="Hitch T.C.A."/>
            <person name="Clavel T."/>
        </authorList>
    </citation>
    <scope>NUCLEOTIDE SEQUENCE [LARGE SCALE GENOMIC DNA]</scope>
    <source>
        <strain evidence="9 10">WCA-693-APC-MOT-I</strain>
    </source>
</reference>
<name>A0A6L5XYW6_9FIRM</name>
<dbReference type="CDD" id="cd06530">
    <property type="entry name" value="S26_SPase_I"/>
    <property type="match status" value="1"/>
</dbReference>
<protein>
    <recommendedName>
        <fullName evidence="4 7">Signal peptidase I</fullName>
        <ecNumber evidence="4 7">3.4.21.89</ecNumber>
    </recommendedName>
</protein>
<feature type="transmembrane region" description="Helical" evidence="7">
    <location>
        <begin position="23"/>
        <end position="45"/>
    </location>
</feature>
<dbReference type="PROSITE" id="PS00760">
    <property type="entry name" value="SPASE_I_2"/>
    <property type="match status" value="1"/>
</dbReference>
<feature type="active site" evidence="6">
    <location>
        <position position="54"/>
    </location>
</feature>
<dbReference type="InterPro" id="IPR000223">
    <property type="entry name" value="Pept_S26A_signal_pept_1"/>
</dbReference>
<dbReference type="EC" id="3.4.21.89" evidence="4 7"/>
<dbReference type="GO" id="GO:0009003">
    <property type="term" value="F:signal peptidase activity"/>
    <property type="evidence" value="ECO:0007669"/>
    <property type="project" value="UniProtKB-EC"/>
</dbReference>
<dbReference type="Gene3D" id="2.10.109.10">
    <property type="entry name" value="Umud Fragment, subunit A"/>
    <property type="match status" value="1"/>
</dbReference>
<dbReference type="GO" id="GO:0006465">
    <property type="term" value="P:signal peptide processing"/>
    <property type="evidence" value="ECO:0007669"/>
    <property type="project" value="InterPro"/>
</dbReference>
<dbReference type="PROSITE" id="PS00761">
    <property type="entry name" value="SPASE_I_3"/>
    <property type="match status" value="1"/>
</dbReference>
<keyword evidence="7" id="KW-0472">Membrane</keyword>
<gene>
    <name evidence="9" type="primary">lepB</name>
    <name evidence="9" type="ORF">FYJ58_08925</name>
</gene>
<feature type="active site" evidence="6">
    <location>
        <position position="95"/>
    </location>
</feature>
<keyword evidence="7" id="KW-0812">Transmembrane</keyword>
<keyword evidence="7" id="KW-0645">Protease</keyword>
<evidence type="ECO:0000313" key="9">
    <source>
        <dbReference type="EMBL" id="MSS63995.1"/>
    </source>
</evidence>
<dbReference type="GO" id="GO:0005886">
    <property type="term" value="C:plasma membrane"/>
    <property type="evidence" value="ECO:0007669"/>
    <property type="project" value="UniProtKB-SubCell"/>
</dbReference>
<dbReference type="InterPro" id="IPR019757">
    <property type="entry name" value="Pept_S26A_signal_pept_1_Lys-AS"/>
</dbReference>
<organism evidence="9 10">
    <name type="scientific">Velocimicrobium porci</name>
    <dbReference type="NCBI Taxonomy" id="2606634"/>
    <lineage>
        <taxon>Bacteria</taxon>
        <taxon>Bacillati</taxon>
        <taxon>Bacillota</taxon>
        <taxon>Clostridia</taxon>
        <taxon>Lachnospirales</taxon>
        <taxon>Lachnospiraceae</taxon>
        <taxon>Velocimicrobium</taxon>
    </lineage>
</organism>
<keyword evidence="7" id="KW-1133">Transmembrane helix</keyword>
<evidence type="ECO:0000256" key="2">
    <source>
        <dbReference type="ARBA" id="ARBA00004401"/>
    </source>
</evidence>
<keyword evidence="10" id="KW-1185">Reference proteome</keyword>
<sequence length="188" mass="21888">MEQASFVREEKKTSVILSVLKEFFILIICLLLAYGIASLVNEYFVHQTRVEGISMEDTLDNNDYLLINKFIYQLREPKRFDIIVFPYEYNVFYIKRIIGLPGETVQIKNGSIYINGEKLEENYGKEEIDEGGTAAEPITLGQDEYFVLGDNRNHSLDSREPTIGIIPREKIIGKAWMRIFPFQKIQFF</sequence>
<comment type="caution">
    <text evidence="9">The sequence shown here is derived from an EMBL/GenBank/DDBJ whole genome shotgun (WGS) entry which is preliminary data.</text>
</comment>
<dbReference type="PRINTS" id="PR00727">
    <property type="entry name" value="LEADERPTASE"/>
</dbReference>
<evidence type="ECO:0000259" key="8">
    <source>
        <dbReference type="Pfam" id="PF10502"/>
    </source>
</evidence>
<accession>A0A6L5XYW6</accession>
<dbReference type="AlphaFoldDB" id="A0A6L5XYW6"/>
<comment type="catalytic activity">
    <reaction evidence="1 7">
        <text>Cleavage of hydrophobic, N-terminal signal or leader sequences from secreted and periplasmic proteins.</text>
        <dbReference type="EC" id="3.4.21.89"/>
    </reaction>
</comment>
<feature type="domain" description="Peptidase S26" evidence="8">
    <location>
        <begin position="27"/>
        <end position="179"/>
    </location>
</feature>
<dbReference type="InterPro" id="IPR019533">
    <property type="entry name" value="Peptidase_S26"/>
</dbReference>
<comment type="subcellular location">
    <subcellularLocation>
        <location evidence="2">Cell membrane</location>
        <topology evidence="2">Single-pass type II membrane protein</topology>
    </subcellularLocation>
    <subcellularLocation>
        <location evidence="7">Membrane</location>
        <topology evidence="7">Single-pass type II membrane protein</topology>
    </subcellularLocation>
</comment>